<name>A0AA36DPK7_CYLNA</name>
<dbReference type="AlphaFoldDB" id="A0AA36DPK7"/>
<evidence type="ECO:0000313" key="2">
    <source>
        <dbReference type="Proteomes" id="UP001176961"/>
    </source>
</evidence>
<proteinExistence type="predicted"/>
<gene>
    <name evidence="1" type="ORF">CYNAS_LOCUS2653</name>
</gene>
<sequence length="93" mass="10511">MLPALMLSGMIGNVTFCGKDPSKDFVDFVKVVDEYFKGRNDVQAKYNCAIAGMDPKDFDAEKSQFQLFFPIGEAQKTAKKIEDILSNIRRVRL</sequence>
<keyword evidence="2" id="KW-1185">Reference proteome</keyword>
<dbReference type="Proteomes" id="UP001176961">
    <property type="component" value="Unassembled WGS sequence"/>
</dbReference>
<accession>A0AA36DPK7</accession>
<protein>
    <submittedName>
        <fullName evidence="1">Uncharacterized protein</fullName>
    </submittedName>
</protein>
<reference evidence="1" key="1">
    <citation type="submission" date="2023-07" db="EMBL/GenBank/DDBJ databases">
        <authorList>
            <consortium name="CYATHOMIX"/>
        </authorList>
    </citation>
    <scope>NUCLEOTIDE SEQUENCE</scope>
    <source>
        <strain evidence="1">N/A</strain>
    </source>
</reference>
<comment type="caution">
    <text evidence="1">The sequence shown here is derived from an EMBL/GenBank/DDBJ whole genome shotgun (WGS) entry which is preliminary data.</text>
</comment>
<evidence type="ECO:0000313" key="1">
    <source>
        <dbReference type="EMBL" id="CAJ0590670.1"/>
    </source>
</evidence>
<dbReference type="EMBL" id="CATQJL010000001">
    <property type="protein sequence ID" value="CAJ0590670.1"/>
    <property type="molecule type" value="Genomic_DNA"/>
</dbReference>
<organism evidence="1 2">
    <name type="scientific">Cylicocyclus nassatus</name>
    <name type="common">Nematode worm</name>
    <dbReference type="NCBI Taxonomy" id="53992"/>
    <lineage>
        <taxon>Eukaryota</taxon>
        <taxon>Metazoa</taxon>
        <taxon>Ecdysozoa</taxon>
        <taxon>Nematoda</taxon>
        <taxon>Chromadorea</taxon>
        <taxon>Rhabditida</taxon>
        <taxon>Rhabditina</taxon>
        <taxon>Rhabditomorpha</taxon>
        <taxon>Strongyloidea</taxon>
        <taxon>Strongylidae</taxon>
        <taxon>Cylicocyclus</taxon>
    </lineage>
</organism>